<sequence length="96" mass="10993">MTKRSPSALAIFNHALIEMLPRTEWFHCSGQKDLRVEPKYGSATKVFRSRIMNPAYALVYYSAKRVVIRNFGLHPHYLEEIRVACVACADLPVEVI</sequence>
<dbReference type="EMBL" id="LCMI01000009">
    <property type="protein sequence ID" value="KKU32576.1"/>
    <property type="molecule type" value="Genomic_DNA"/>
</dbReference>
<reference evidence="1 2" key="1">
    <citation type="journal article" date="2015" name="Nature">
        <title>rRNA introns, odd ribosomes, and small enigmatic genomes across a large radiation of phyla.</title>
        <authorList>
            <person name="Brown C.T."/>
            <person name="Hug L.A."/>
            <person name="Thomas B.C."/>
            <person name="Sharon I."/>
            <person name="Castelle C.J."/>
            <person name="Singh A."/>
            <person name="Wilkins M.J."/>
            <person name="Williams K.H."/>
            <person name="Banfield J.F."/>
        </authorList>
    </citation>
    <scope>NUCLEOTIDE SEQUENCE [LARGE SCALE GENOMIC DNA]</scope>
</reference>
<organism evidence="1 2">
    <name type="scientific">Candidatus Collierbacteria bacterium GW2011_GWA2_46_26</name>
    <dbReference type="NCBI Taxonomy" id="1618381"/>
    <lineage>
        <taxon>Bacteria</taxon>
        <taxon>Candidatus Collieribacteriota</taxon>
    </lineage>
</organism>
<name>A0A0G1PIH6_9BACT</name>
<gene>
    <name evidence="1" type="ORF">UX47_C0009G0013</name>
</gene>
<comment type="caution">
    <text evidence="1">The sequence shown here is derived from an EMBL/GenBank/DDBJ whole genome shotgun (WGS) entry which is preliminary data.</text>
</comment>
<evidence type="ECO:0000313" key="2">
    <source>
        <dbReference type="Proteomes" id="UP000034794"/>
    </source>
</evidence>
<dbReference type="AlphaFoldDB" id="A0A0G1PIH6"/>
<evidence type="ECO:0000313" key="1">
    <source>
        <dbReference type="EMBL" id="KKU32576.1"/>
    </source>
</evidence>
<dbReference type="Proteomes" id="UP000034794">
    <property type="component" value="Unassembled WGS sequence"/>
</dbReference>
<proteinExistence type="predicted"/>
<protein>
    <submittedName>
        <fullName evidence="1">Uncharacterized protein</fullName>
    </submittedName>
</protein>
<accession>A0A0G1PIH6</accession>